<evidence type="ECO:0000313" key="2">
    <source>
        <dbReference type="EMBL" id="ULP38001.1"/>
    </source>
</evidence>
<reference evidence="2" key="3">
    <citation type="submission" date="2022-08" db="EMBL/GenBank/DDBJ databases">
        <title>Whole genome sequencing of non-tuberculosis mycobacteria type-strains.</title>
        <authorList>
            <person name="Igarashi Y."/>
            <person name="Osugi A."/>
            <person name="Mitarai S."/>
        </authorList>
    </citation>
    <scope>NUCLEOTIDE SEQUENCE</scope>
    <source>
        <strain evidence="2">JCM 16372</strain>
    </source>
</reference>
<reference evidence="1" key="2">
    <citation type="journal article" date="2022" name="BMC Genomics">
        <title>Comparative genome analysis of mycobacteria focusing on tRNA and non-coding RNA.</title>
        <authorList>
            <person name="Behra P.R.K."/>
            <person name="Pettersson B.M.F."/>
            <person name="Ramesh M."/>
            <person name="Das S."/>
            <person name="Dasgupta S."/>
            <person name="Kirsebom L.A."/>
        </authorList>
    </citation>
    <scope>NUCLEOTIDE SEQUENCE</scope>
    <source>
        <strain evidence="1">DSM 45406</strain>
    </source>
</reference>
<organism evidence="1 4">
    <name type="scientific">Mycolicibacterium rufum</name>
    <dbReference type="NCBI Taxonomy" id="318424"/>
    <lineage>
        <taxon>Bacteria</taxon>
        <taxon>Bacillati</taxon>
        <taxon>Actinomycetota</taxon>
        <taxon>Actinomycetes</taxon>
        <taxon>Mycobacteriales</taxon>
        <taxon>Mycobacteriaceae</taxon>
        <taxon>Mycolicibacterium</taxon>
    </lineage>
</organism>
<sequence length="708" mass="78840">MTETHDRLFTLLPRVHQRRDEEIGGPLRALLAVITEQADLIDADLEQLYDDWFIETCQDWVAPYLGDLVGYHLLPGGQEALAAASPEAHELLSAMASRRDVTHTVANRRRKGTLALLEELALDVAGWPARAVEFRRLLCVTPAIRLYGRDPRADARRLHRGSLVDIRLGDALDRVERPFDELAHTVDVRRINSSRGQGKFNIPAVGLYVWRLRPYSVTYAPAYCEDRARAHFTFSILGNDAPLITKPRPEPTPTHIAEESNVPAFIRRRCFAEHLARYYGPGKSLCVYRGPDAPVPLNQIVAADLSEWRYLPQRGQVAVDPVLGRIAFPSRHTPDGVWVTYHYGFSDDLGGGEYQRPVTPRVAQYTVGPSAQFPTIMAAVQQWQTDKHGTSPAPSDVVIELTDSGAYQEQIEIKLDAGDRVTLRAAQGKRPVIRLLDWYSNRPDALRITGPDECDSDARPTVVLDGLLITGRSVRVQGHVGTVVIRHSTLVPGWSLDCDCEPEHSEEASVELIDTPACLQVEHSILGTILVDVDEVHNEPNQVWLSDTILDSAGWGLAALTAPDDRHAHAVLSARRVTVFGAVRTHGVNLVENSILMGDVRIARRQRGCIRFSYLPPDSRVGGQFHCEPTHSQDPQHVIPRFTSTRYGRPGYAQLALWCRDEIRRGAEDGSEMGAFHDLFQPQREDNLRSRLDEYTPAGADAGILIAT</sequence>
<accession>A0A9X2YBF8</accession>
<gene>
    <name evidence="1" type="ORF">H7H73_06065</name>
    <name evidence="2" type="ORF">MJO55_06115</name>
</gene>
<protein>
    <recommendedName>
        <fullName evidence="5">Phage tail protein (Tail_P2_I)</fullName>
    </recommendedName>
</protein>
<evidence type="ECO:0008006" key="5">
    <source>
        <dbReference type="Google" id="ProtNLM"/>
    </source>
</evidence>
<evidence type="ECO:0000313" key="1">
    <source>
        <dbReference type="EMBL" id="MCV7070123.1"/>
    </source>
</evidence>
<proteinExistence type="predicted"/>
<keyword evidence="3" id="KW-1185">Reference proteome</keyword>
<dbReference type="Proteomes" id="UP001055159">
    <property type="component" value="Chromosome"/>
</dbReference>
<dbReference type="RefSeq" id="WP_043406079.1">
    <property type="nucleotide sequence ID" value="NZ_CP092427.2"/>
</dbReference>
<dbReference type="EMBL" id="JACKRN010000222">
    <property type="protein sequence ID" value="MCV7070123.1"/>
    <property type="molecule type" value="Genomic_DNA"/>
</dbReference>
<name>A0A9X2YBF8_9MYCO</name>
<reference evidence="1" key="1">
    <citation type="submission" date="2020-07" db="EMBL/GenBank/DDBJ databases">
        <authorList>
            <person name="Pettersson B.M.F."/>
            <person name="Behra P.R.K."/>
            <person name="Ramesh M."/>
            <person name="Das S."/>
            <person name="Dasgupta S."/>
            <person name="Kirsebom L.A."/>
        </authorList>
    </citation>
    <scope>NUCLEOTIDE SEQUENCE</scope>
    <source>
        <strain evidence="1">DSM 45406</strain>
    </source>
</reference>
<dbReference type="EMBL" id="CP092427">
    <property type="protein sequence ID" value="ULP38001.1"/>
    <property type="molecule type" value="Genomic_DNA"/>
</dbReference>
<evidence type="ECO:0000313" key="4">
    <source>
        <dbReference type="Proteomes" id="UP001140272"/>
    </source>
</evidence>
<evidence type="ECO:0000313" key="3">
    <source>
        <dbReference type="Proteomes" id="UP001055159"/>
    </source>
</evidence>
<dbReference type="AlphaFoldDB" id="A0A9X2YBF8"/>
<dbReference type="Proteomes" id="UP001140272">
    <property type="component" value="Unassembled WGS sequence"/>
</dbReference>